<evidence type="ECO:0000313" key="2">
    <source>
        <dbReference type="EMBL" id="CAK0788122.1"/>
    </source>
</evidence>
<sequence>MVRTTGLMSFKEHVAADISAHAGAHLSLVEFQAKEQMCFKLISWDAQGIAKHSAEYFAATLREQHDHDAAIFQEAGYWGKTTRLEVGEGDFYLVTPRVEWQKQMGLPELSDLITMAPLGACPIVGADARATLPPPPQADEERWIGDFPVGQRTRRAEMLTRFLMQRDLAAANTFTAAASGPACHCDFKRPPAQIDSVLRSDSAQSDHAAIKLESTLGTRRRCIWNGGRAPMKGWTCLDNRFQRWSHGACYAEHNPAPITSMADAVHLAAAACGRGLPARRVPRLPEGRELMQTLRMLEARRRVTRDRVQRAIYSEDAIRIRGKVWAANRALQHCLHEPGAIHDQPMNAEGGIDDDPLRIKELLERDYGSACRASDREELVGATACLAHFTTEDAFDIPPFSPEMLREALCDMKAMRAPGVGGVVAEVLQALDSGSLASLAAVFESHFRGVSEHASGQAWSKHIIQLMMKKGGKHALKGYRPIMLLTTFEKLYSVGLVKKCASSMGVTFSMRMMAEKARKWNIPISIMDGDIEAAFDRVSHRSVEETLRRRAVPGPVILAITRELKATAVITMCSIQTQPVPRTRGIRQGDLASAIPFNLVLEDAWEEFLGECRTRGRGCEFPGEATLYEAGLLYADILAVCGHGRVAAPDGDGLAAFPASSRPARTSLGFDLGYDGA</sequence>
<dbReference type="Pfam" id="PF00078">
    <property type="entry name" value="RVT_1"/>
    <property type="match status" value="1"/>
</dbReference>
<dbReference type="InterPro" id="IPR000477">
    <property type="entry name" value="RT_dom"/>
</dbReference>
<dbReference type="Proteomes" id="UP001189429">
    <property type="component" value="Unassembled WGS sequence"/>
</dbReference>
<keyword evidence="3" id="KW-1185">Reference proteome</keyword>
<proteinExistence type="predicted"/>
<dbReference type="PANTHER" id="PTHR19446">
    <property type="entry name" value="REVERSE TRANSCRIPTASES"/>
    <property type="match status" value="1"/>
</dbReference>
<accession>A0ABN9P883</accession>
<comment type="caution">
    <text evidence="2">The sequence shown here is derived from an EMBL/GenBank/DDBJ whole genome shotgun (WGS) entry which is preliminary data.</text>
</comment>
<feature type="domain" description="Reverse transcriptase" evidence="1">
    <location>
        <begin position="472"/>
        <end position="612"/>
    </location>
</feature>
<dbReference type="EMBL" id="CAUYUJ010000002">
    <property type="protein sequence ID" value="CAK0788122.1"/>
    <property type="molecule type" value="Genomic_DNA"/>
</dbReference>
<gene>
    <name evidence="2" type="ORF">PCOR1329_LOCUS87</name>
</gene>
<name>A0ABN9P883_9DINO</name>
<reference evidence="2" key="1">
    <citation type="submission" date="2023-10" db="EMBL/GenBank/DDBJ databases">
        <authorList>
            <person name="Chen Y."/>
            <person name="Shah S."/>
            <person name="Dougan E. K."/>
            <person name="Thang M."/>
            <person name="Chan C."/>
        </authorList>
    </citation>
    <scope>NUCLEOTIDE SEQUENCE [LARGE SCALE GENOMIC DNA]</scope>
</reference>
<organism evidence="2 3">
    <name type="scientific">Prorocentrum cordatum</name>
    <dbReference type="NCBI Taxonomy" id="2364126"/>
    <lineage>
        <taxon>Eukaryota</taxon>
        <taxon>Sar</taxon>
        <taxon>Alveolata</taxon>
        <taxon>Dinophyceae</taxon>
        <taxon>Prorocentrales</taxon>
        <taxon>Prorocentraceae</taxon>
        <taxon>Prorocentrum</taxon>
    </lineage>
</organism>
<feature type="non-terminal residue" evidence="2">
    <location>
        <position position="677"/>
    </location>
</feature>
<evidence type="ECO:0000259" key="1">
    <source>
        <dbReference type="Pfam" id="PF00078"/>
    </source>
</evidence>
<protein>
    <recommendedName>
        <fullName evidence="1">Reverse transcriptase domain-containing protein</fullName>
    </recommendedName>
</protein>
<evidence type="ECO:0000313" key="3">
    <source>
        <dbReference type="Proteomes" id="UP001189429"/>
    </source>
</evidence>